<evidence type="ECO:0008006" key="3">
    <source>
        <dbReference type="Google" id="ProtNLM"/>
    </source>
</evidence>
<comment type="caution">
    <text evidence="1">The sequence shown here is derived from an EMBL/GenBank/DDBJ whole genome shotgun (WGS) entry which is preliminary data.</text>
</comment>
<proteinExistence type="predicted"/>
<dbReference type="RefSeq" id="WP_350400414.1">
    <property type="nucleotide sequence ID" value="NZ_JBELOE010000064.1"/>
</dbReference>
<dbReference type="Proteomes" id="UP001467690">
    <property type="component" value="Unassembled WGS sequence"/>
</dbReference>
<gene>
    <name evidence="1" type="ORF">ABS311_02065</name>
</gene>
<dbReference type="SUPFAM" id="SSF46785">
    <property type="entry name" value="Winged helix' DNA-binding domain"/>
    <property type="match status" value="1"/>
</dbReference>
<protein>
    <recommendedName>
        <fullName evidence="3">MarR family transcriptional regulator</fullName>
    </recommendedName>
</protein>
<organism evidence="1 2">
    <name type="scientific">Catenovulum sediminis</name>
    <dbReference type="NCBI Taxonomy" id="1740262"/>
    <lineage>
        <taxon>Bacteria</taxon>
        <taxon>Pseudomonadati</taxon>
        <taxon>Pseudomonadota</taxon>
        <taxon>Gammaproteobacteria</taxon>
        <taxon>Alteromonadales</taxon>
        <taxon>Alteromonadaceae</taxon>
        <taxon>Catenovulum</taxon>
    </lineage>
</organism>
<dbReference type="EMBL" id="JBELOE010000064">
    <property type="protein sequence ID" value="MER2490670.1"/>
    <property type="molecule type" value="Genomic_DNA"/>
</dbReference>
<evidence type="ECO:0000313" key="1">
    <source>
        <dbReference type="EMBL" id="MER2490670.1"/>
    </source>
</evidence>
<reference evidence="1 2" key="1">
    <citation type="submission" date="2024-06" db="EMBL/GenBank/DDBJ databases">
        <authorList>
            <person name="Chen R.Y."/>
        </authorList>
    </citation>
    <scope>NUCLEOTIDE SEQUENCE [LARGE SCALE GENOMIC DNA]</scope>
    <source>
        <strain evidence="1 2">D2</strain>
    </source>
</reference>
<name>A0ABV1RD46_9ALTE</name>
<sequence>MASNQIIRTLSAIEFLSEHIAHGISQAELAKALNVQSTEAGRILSNLTEAEWTEKTPHNNRLYRLTPKVGGISHKVEHSLRVAREQLRQDASTYAGF</sequence>
<accession>A0ABV1RD46</accession>
<dbReference type="InterPro" id="IPR036388">
    <property type="entry name" value="WH-like_DNA-bd_sf"/>
</dbReference>
<dbReference type="InterPro" id="IPR036390">
    <property type="entry name" value="WH_DNA-bd_sf"/>
</dbReference>
<evidence type="ECO:0000313" key="2">
    <source>
        <dbReference type="Proteomes" id="UP001467690"/>
    </source>
</evidence>
<keyword evidence="2" id="KW-1185">Reference proteome</keyword>
<dbReference type="Gene3D" id="1.10.10.10">
    <property type="entry name" value="Winged helix-like DNA-binding domain superfamily/Winged helix DNA-binding domain"/>
    <property type="match status" value="1"/>
</dbReference>